<dbReference type="PANTHER" id="PTHR35218:SF9">
    <property type="entry name" value="ENDONUCLEASE_EXONUCLEASE_PHOSPHATASE DOMAIN-CONTAINING PROTEIN"/>
    <property type="match status" value="1"/>
</dbReference>
<keyword evidence="2" id="KW-1185">Reference proteome</keyword>
<gene>
    <name evidence="1" type="ORF">Sango_1872700</name>
</gene>
<dbReference type="EMBL" id="JACGWL010000010">
    <property type="protein sequence ID" value="KAK4394019.1"/>
    <property type="molecule type" value="Genomic_DNA"/>
</dbReference>
<dbReference type="Gene3D" id="3.60.10.10">
    <property type="entry name" value="Endonuclease/exonuclease/phosphatase"/>
    <property type="match status" value="1"/>
</dbReference>
<proteinExistence type="predicted"/>
<name>A0AAE1WIV4_9LAMI</name>
<protein>
    <submittedName>
        <fullName evidence="1">Uncharacterized protein</fullName>
    </submittedName>
</protein>
<comment type="caution">
    <text evidence="1">The sequence shown here is derived from an EMBL/GenBank/DDBJ whole genome shotgun (WGS) entry which is preliminary data.</text>
</comment>
<reference evidence="1" key="1">
    <citation type="submission" date="2020-06" db="EMBL/GenBank/DDBJ databases">
        <authorList>
            <person name="Li T."/>
            <person name="Hu X."/>
            <person name="Zhang T."/>
            <person name="Song X."/>
            <person name="Zhang H."/>
            <person name="Dai N."/>
            <person name="Sheng W."/>
            <person name="Hou X."/>
            <person name="Wei L."/>
        </authorList>
    </citation>
    <scope>NUCLEOTIDE SEQUENCE</scope>
    <source>
        <strain evidence="1">K16</strain>
        <tissue evidence="1">Leaf</tissue>
    </source>
</reference>
<sequence length="138" mass="15722">MQGICVPSSGKSGGLVLLWPRSVNVLLQNFSHNHIDVSVQLEYSSIWWRFTGIYGQPDTNQRFQTWQLLSLLHAQSQKTWLCADDFNKIIDQSEKLGGPTRPNWQIRNFRRALDHCALSDLGFRDPPSHGVIDIVAHP</sequence>
<evidence type="ECO:0000313" key="2">
    <source>
        <dbReference type="Proteomes" id="UP001289374"/>
    </source>
</evidence>
<dbReference type="Proteomes" id="UP001289374">
    <property type="component" value="Unassembled WGS sequence"/>
</dbReference>
<organism evidence="1 2">
    <name type="scientific">Sesamum angolense</name>
    <dbReference type="NCBI Taxonomy" id="2727404"/>
    <lineage>
        <taxon>Eukaryota</taxon>
        <taxon>Viridiplantae</taxon>
        <taxon>Streptophyta</taxon>
        <taxon>Embryophyta</taxon>
        <taxon>Tracheophyta</taxon>
        <taxon>Spermatophyta</taxon>
        <taxon>Magnoliopsida</taxon>
        <taxon>eudicotyledons</taxon>
        <taxon>Gunneridae</taxon>
        <taxon>Pentapetalae</taxon>
        <taxon>asterids</taxon>
        <taxon>lamiids</taxon>
        <taxon>Lamiales</taxon>
        <taxon>Pedaliaceae</taxon>
        <taxon>Sesamum</taxon>
    </lineage>
</organism>
<reference evidence="1" key="2">
    <citation type="journal article" date="2024" name="Plant">
        <title>Genomic evolution and insights into agronomic trait innovations of Sesamum species.</title>
        <authorList>
            <person name="Miao H."/>
            <person name="Wang L."/>
            <person name="Qu L."/>
            <person name="Liu H."/>
            <person name="Sun Y."/>
            <person name="Le M."/>
            <person name="Wang Q."/>
            <person name="Wei S."/>
            <person name="Zheng Y."/>
            <person name="Lin W."/>
            <person name="Duan Y."/>
            <person name="Cao H."/>
            <person name="Xiong S."/>
            <person name="Wang X."/>
            <person name="Wei L."/>
            <person name="Li C."/>
            <person name="Ma Q."/>
            <person name="Ju M."/>
            <person name="Zhao R."/>
            <person name="Li G."/>
            <person name="Mu C."/>
            <person name="Tian Q."/>
            <person name="Mei H."/>
            <person name="Zhang T."/>
            <person name="Gao T."/>
            <person name="Zhang H."/>
        </authorList>
    </citation>
    <scope>NUCLEOTIDE SEQUENCE</scope>
    <source>
        <strain evidence="1">K16</strain>
    </source>
</reference>
<evidence type="ECO:0000313" key="1">
    <source>
        <dbReference type="EMBL" id="KAK4394019.1"/>
    </source>
</evidence>
<dbReference type="PANTHER" id="PTHR35218">
    <property type="entry name" value="RNASE H DOMAIN-CONTAINING PROTEIN"/>
    <property type="match status" value="1"/>
</dbReference>
<dbReference type="AlphaFoldDB" id="A0AAE1WIV4"/>
<dbReference type="InterPro" id="IPR036691">
    <property type="entry name" value="Endo/exonu/phosph_ase_sf"/>
</dbReference>
<accession>A0AAE1WIV4</accession>
<dbReference type="SUPFAM" id="SSF56219">
    <property type="entry name" value="DNase I-like"/>
    <property type="match status" value="1"/>
</dbReference>